<dbReference type="AlphaFoldDB" id="A0A918NY35"/>
<protein>
    <recommendedName>
        <fullName evidence="1">RES domain-containing protein</fullName>
    </recommendedName>
</protein>
<accession>A0A918NY35</accession>
<sequence length="154" mass="17033">MNTNVFYRVACGPYRMDLSGKGAEMFGGRWNPVGVPAVYAASSISLAMLEILIHARSLPLDYFVMALSVPMEGVKSVRAPALPAGWDRLNDQSASQQAGTRHVFQANRFGVLLPSVVVPEEQNLVLNPLHPLMRRVTVKELRPLRPDPRLFPNP</sequence>
<dbReference type="SMART" id="SM00953">
    <property type="entry name" value="RES"/>
    <property type="match status" value="1"/>
</dbReference>
<keyword evidence="3" id="KW-1185">Reference proteome</keyword>
<feature type="domain" description="RES" evidence="1">
    <location>
        <begin position="17"/>
        <end position="140"/>
    </location>
</feature>
<dbReference type="Proteomes" id="UP000645257">
    <property type="component" value="Unassembled WGS sequence"/>
</dbReference>
<reference evidence="2" key="2">
    <citation type="submission" date="2020-09" db="EMBL/GenBank/DDBJ databases">
        <authorList>
            <person name="Sun Q."/>
            <person name="Kim S."/>
        </authorList>
    </citation>
    <scope>NUCLEOTIDE SEQUENCE</scope>
    <source>
        <strain evidence="2">KCTC 32182</strain>
    </source>
</reference>
<dbReference type="RefSeq" id="WP_189530689.1">
    <property type="nucleotide sequence ID" value="NZ_BMYX01000001.1"/>
</dbReference>
<dbReference type="Pfam" id="PF08808">
    <property type="entry name" value="RES"/>
    <property type="match status" value="1"/>
</dbReference>
<dbReference type="EMBL" id="BMYX01000001">
    <property type="protein sequence ID" value="GGY05108.1"/>
    <property type="molecule type" value="Genomic_DNA"/>
</dbReference>
<comment type="caution">
    <text evidence="2">The sequence shown here is derived from an EMBL/GenBank/DDBJ whole genome shotgun (WGS) entry which is preliminary data.</text>
</comment>
<reference evidence="2" key="1">
    <citation type="journal article" date="2014" name="Int. J. Syst. Evol. Microbiol.">
        <title>Complete genome sequence of Corynebacterium casei LMG S-19264T (=DSM 44701T), isolated from a smear-ripened cheese.</title>
        <authorList>
            <consortium name="US DOE Joint Genome Institute (JGI-PGF)"/>
            <person name="Walter F."/>
            <person name="Albersmeier A."/>
            <person name="Kalinowski J."/>
            <person name="Ruckert C."/>
        </authorList>
    </citation>
    <scope>NUCLEOTIDE SEQUENCE</scope>
    <source>
        <strain evidence="2">KCTC 32182</strain>
    </source>
</reference>
<evidence type="ECO:0000259" key="1">
    <source>
        <dbReference type="SMART" id="SM00953"/>
    </source>
</evidence>
<organism evidence="2 3">
    <name type="scientific">Paludibacterium paludis</name>
    <dbReference type="NCBI Taxonomy" id="1225769"/>
    <lineage>
        <taxon>Bacteria</taxon>
        <taxon>Pseudomonadati</taxon>
        <taxon>Pseudomonadota</taxon>
        <taxon>Betaproteobacteria</taxon>
        <taxon>Neisseriales</taxon>
        <taxon>Chromobacteriaceae</taxon>
        <taxon>Paludibacterium</taxon>
    </lineage>
</organism>
<gene>
    <name evidence="2" type="ORF">GCM10011289_04590</name>
</gene>
<evidence type="ECO:0000313" key="3">
    <source>
        <dbReference type="Proteomes" id="UP000645257"/>
    </source>
</evidence>
<proteinExistence type="predicted"/>
<name>A0A918NY35_9NEIS</name>
<evidence type="ECO:0000313" key="2">
    <source>
        <dbReference type="EMBL" id="GGY05108.1"/>
    </source>
</evidence>
<dbReference type="InterPro" id="IPR014914">
    <property type="entry name" value="RES_dom"/>
</dbReference>